<gene>
    <name evidence="2" type="ORF">GCM10011585_06920</name>
</gene>
<keyword evidence="1" id="KW-1133">Transmembrane helix</keyword>
<keyword evidence="1" id="KW-0472">Membrane</keyword>
<accession>A0A917H507</accession>
<feature type="transmembrane region" description="Helical" evidence="1">
    <location>
        <begin position="130"/>
        <end position="149"/>
    </location>
</feature>
<sequence length="162" mass="17638">MNRDRCECEGKVIEALRTGVWTAELQDHVAACVACEETRRVAGSLLRYATTLQAASGADNAAGNVDAIWRRAQAERQAMILKRATRPLIVMRGLSVACVLAFALWALRGFSRVDYRAWIHAWAGARVETAVIGVAITVACIGVGALIMLREDRQRGVWNGAS</sequence>
<reference evidence="2" key="1">
    <citation type="journal article" date="2014" name="Int. J. Syst. Evol. Microbiol.">
        <title>Complete genome sequence of Corynebacterium casei LMG S-19264T (=DSM 44701T), isolated from a smear-ripened cheese.</title>
        <authorList>
            <consortium name="US DOE Joint Genome Institute (JGI-PGF)"/>
            <person name="Walter F."/>
            <person name="Albersmeier A."/>
            <person name="Kalinowski J."/>
            <person name="Ruckert C."/>
        </authorList>
    </citation>
    <scope>NUCLEOTIDE SEQUENCE</scope>
    <source>
        <strain evidence="2">CGMCC 1.12997</strain>
    </source>
</reference>
<proteinExistence type="predicted"/>
<name>A0A917H507_9BACT</name>
<organism evidence="2 3">
    <name type="scientific">Edaphobacter dinghuensis</name>
    <dbReference type="NCBI Taxonomy" id="1560005"/>
    <lineage>
        <taxon>Bacteria</taxon>
        <taxon>Pseudomonadati</taxon>
        <taxon>Acidobacteriota</taxon>
        <taxon>Terriglobia</taxon>
        <taxon>Terriglobales</taxon>
        <taxon>Acidobacteriaceae</taxon>
        <taxon>Edaphobacter</taxon>
    </lineage>
</organism>
<evidence type="ECO:0000313" key="2">
    <source>
        <dbReference type="EMBL" id="GGG67624.1"/>
    </source>
</evidence>
<dbReference type="RefSeq" id="WP_188552727.1">
    <property type="nucleotide sequence ID" value="NZ_BMGT01000001.1"/>
</dbReference>
<keyword evidence="1" id="KW-0812">Transmembrane</keyword>
<dbReference type="Proteomes" id="UP000647241">
    <property type="component" value="Unassembled WGS sequence"/>
</dbReference>
<feature type="transmembrane region" description="Helical" evidence="1">
    <location>
        <begin position="89"/>
        <end position="110"/>
    </location>
</feature>
<protein>
    <recommendedName>
        <fullName evidence="4">Zinc-finger domain-containing protein</fullName>
    </recommendedName>
</protein>
<reference evidence="2" key="2">
    <citation type="submission" date="2020-09" db="EMBL/GenBank/DDBJ databases">
        <authorList>
            <person name="Sun Q."/>
            <person name="Zhou Y."/>
        </authorList>
    </citation>
    <scope>NUCLEOTIDE SEQUENCE</scope>
    <source>
        <strain evidence="2">CGMCC 1.12997</strain>
    </source>
</reference>
<comment type="caution">
    <text evidence="2">The sequence shown here is derived from an EMBL/GenBank/DDBJ whole genome shotgun (WGS) entry which is preliminary data.</text>
</comment>
<keyword evidence="3" id="KW-1185">Reference proteome</keyword>
<evidence type="ECO:0000256" key="1">
    <source>
        <dbReference type="SAM" id="Phobius"/>
    </source>
</evidence>
<dbReference type="AlphaFoldDB" id="A0A917H507"/>
<dbReference type="EMBL" id="BMGT01000001">
    <property type="protein sequence ID" value="GGG67624.1"/>
    <property type="molecule type" value="Genomic_DNA"/>
</dbReference>
<evidence type="ECO:0000313" key="3">
    <source>
        <dbReference type="Proteomes" id="UP000647241"/>
    </source>
</evidence>
<evidence type="ECO:0008006" key="4">
    <source>
        <dbReference type="Google" id="ProtNLM"/>
    </source>
</evidence>